<gene>
    <name evidence="12" type="ORF">Pcinc_001529</name>
</gene>
<evidence type="ECO:0000256" key="2">
    <source>
        <dbReference type="ARBA" id="ARBA00022723"/>
    </source>
</evidence>
<comment type="caution">
    <text evidence="12">The sequence shown here is derived from an EMBL/GenBank/DDBJ whole genome shotgun (WGS) entry which is preliminary data.</text>
</comment>
<evidence type="ECO:0000313" key="12">
    <source>
        <dbReference type="EMBL" id="KAK3894718.1"/>
    </source>
</evidence>
<evidence type="ECO:0000256" key="1">
    <source>
        <dbReference type="ARBA" id="ARBA00004123"/>
    </source>
</evidence>
<dbReference type="Pfam" id="PF02892">
    <property type="entry name" value="zf-BED"/>
    <property type="match status" value="1"/>
</dbReference>
<dbReference type="InterPro" id="IPR052035">
    <property type="entry name" value="ZnF_BED_domain_contain"/>
</dbReference>
<dbReference type="PANTHER" id="PTHR46481">
    <property type="entry name" value="ZINC FINGER BED DOMAIN-CONTAINING PROTEIN 4"/>
    <property type="match status" value="1"/>
</dbReference>
<dbReference type="GO" id="GO:0003677">
    <property type="term" value="F:DNA binding"/>
    <property type="evidence" value="ECO:0007669"/>
    <property type="project" value="UniProtKB-KW"/>
</dbReference>
<keyword evidence="3 9" id="KW-0863">Zinc-finger</keyword>
<dbReference type="GO" id="GO:0008270">
    <property type="term" value="F:zinc ion binding"/>
    <property type="evidence" value="ECO:0007669"/>
    <property type="project" value="UniProtKB-KW"/>
</dbReference>
<dbReference type="InterPro" id="IPR036236">
    <property type="entry name" value="Znf_C2H2_sf"/>
</dbReference>
<feature type="region of interest" description="Disordered" evidence="10">
    <location>
        <begin position="498"/>
        <end position="525"/>
    </location>
</feature>
<evidence type="ECO:0000259" key="11">
    <source>
        <dbReference type="PROSITE" id="PS50808"/>
    </source>
</evidence>
<dbReference type="SMART" id="SM00614">
    <property type="entry name" value="ZnF_BED"/>
    <property type="match status" value="1"/>
</dbReference>
<name>A0AAE1GJX4_PETCI</name>
<evidence type="ECO:0000256" key="9">
    <source>
        <dbReference type="PROSITE-ProRule" id="PRU00027"/>
    </source>
</evidence>
<dbReference type="Pfam" id="PF05699">
    <property type="entry name" value="Dimer_Tnp_hAT"/>
    <property type="match status" value="1"/>
</dbReference>
<dbReference type="EMBL" id="JAWQEG010000094">
    <property type="protein sequence ID" value="KAK3894718.1"/>
    <property type="molecule type" value="Genomic_DNA"/>
</dbReference>
<evidence type="ECO:0000256" key="4">
    <source>
        <dbReference type="ARBA" id="ARBA00022833"/>
    </source>
</evidence>
<keyword evidence="7" id="KW-0804">Transcription</keyword>
<dbReference type="SUPFAM" id="SSF53098">
    <property type="entry name" value="Ribonuclease H-like"/>
    <property type="match status" value="1"/>
</dbReference>
<keyword evidence="8" id="KW-0539">Nucleus</keyword>
<feature type="compositionally biased region" description="Basic and acidic residues" evidence="10">
    <location>
        <begin position="511"/>
        <end position="525"/>
    </location>
</feature>
<dbReference type="PANTHER" id="PTHR46481:SF10">
    <property type="entry name" value="ZINC FINGER BED DOMAIN-CONTAINING PROTEIN 39"/>
    <property type="match status" value="1"/>
</dbReference>
<dbReference type="InterPro" id="IPR012337">
    <property type="entry name" value="RNaseH-like_sf"/>
</dbReference>
<dbReference type="InterPro" id="IPR003656">
    <property type="entry name" value="Znf_BED"/>
</dbReference>
<keyword evidence="4" id="KW-0862">Zinc</keyword>
<dbReference type="PROSITE" id="PS50808">
    <property type="entry name" value="ZF_BED"/>
    <property type="match status" value="1"/>
</dbReference>
<keyword evidence="5" id="KW-0805">Transcription regulation</keyword>
<feature type="compositionally biased region" description="Low complexity" evidence="10">
    <location>
        <begin position="86"/>
        <end position="96"/>
    </location>
</feature>
<dbReference type="GO" id="GO:0009791">
    <property type="term" value="P:post-embryonic development"/>
    <property type="evidence" value="ECO:0007669"/>
    <property type="project" value="UniProtKB-ARBA"/>
</dbReference>
<evidence type="ECO:0000256" key="10">
    <source>
        <dbReference type="SAM" id="MobiDB-lite"/>
    </source>
</evidence>
<evidence type="ECO:0000256" key="6">
    <source>
        <dbReference type="ARBA" id="ARBA00023125"/>
    </source>
</evidence>
<evidence type="ECO:0000256" key="8">
    <source>
        <dbReference type="ARBA" id="ARBA00023242"/>
    </source>
</evidence>
<sequence length="636" mass="73047">MQPPSKRRKKSLVWDFMEQVSPTSVRCIICKGTLTYSKTTSNMMKHIQTKHPLQYAAYKGETLADSPDAPAQAAALPGDCSECPESSQTSQTTTRSHVLQQTLHDVMAKKDGYKEGGFKKKNLDDLLTNMITANLQPMSIVEDRGFRKFVHGLDPRYILPSRRDLTRNHIPNKYHEVVQQLKNELREIPHISLTTDIWTSRQTRGFLTVTAHYICANWNMKSAVLETARIKKDHTAENIAEELTRILKQWDILDKVYCIVTDNGANIVAAVNKYMQAKHLPCFTHTLNLVVQDAIKNTNEIKCVQEKIKRLVSFFHHSVKAMDKLSEMQEQNEVQKKKLIIDVDTRWNSTYYMMERFLEQHEVITTCLCLLGKNYMCLSEEELELVRDTVALLEPFEEATREMSSEKFTSLSKVIPITRALQECTKYTVDTRKNIQGLTFGGELQKQLQKRFPAVKIFNVGAATLLDSRFKKVPFADMGNVKTIEERLINLMWSKYSEEGLPESPPSESADSQRERKDLSENVQEKNKGSLWKIFDERAEKKKTSYTTCSGPHIEMRRYLEEPLFPREGDPLKWWKMHSALFPKLQGLAKMLLSIPATSVPAERLFSKAGELVSQRRSALSDDNINMILFLNKNIN</sequence>
<dbReference type="SUPFAM" id="SSF140996">
    <property type="entry name" value="Hermes dimerisation domain"/>
    <property type="match status" value="1"/>
</dbReference>
<protein>
    <recommendedName>
        <fullName evidence="11">BED-type domain-containing protein</fullName>
    </recommendedName>
</protein>
<evidence type="ECO:0000256" key="5">
    <source>
        <dbReference type="ARBA" id="ARBA00023015"/>
    </source>
</evidence>
<keyword evidence="6" id="KW-0238">DNA-binding</keyword>
<organism evidence="12 13">
    <name type="scientific">Petrolisthes cinctipes</name>
    <name type="common">Flat porcelain crab</name>
    <dbReference type="NCBI Taxonomy" id="88211"/>
    <lineage>
        <taxon>Eukaryota</taxon>
        <taxon>Metazoa</taxon>
        <taxon>Ecdysozoa</taxon>
        <taxon>Arthropoda</taxon>
        <taxon>Crustacea</taxon>
        <taxon>Multicrustacea</taxon>
        <taxon>Malacostraca</taxon>
        <taxon>Eumalacostraca</taxon>
        <taxon>Eucarida</taxon>
        <taxon>Decapoda</taxon>
        <taxon>Pleocyemata</taxon>
        <taxon>Anomura</taxon>
        <taxon>Galatheoidea</taxon>
        <taxon>Porcellanidae</taxon>
        <taxon>Petrolisthes</taxon>
    </lineage>
</organism>
<dbReference type="InterPro" id="IPR008906">
    <property type="entry name" value="HATC_C_dom"/>
</dbReference>
<feature type="domain" description="BED-type" evidence="11">
    <location>
        <begin position="8"/>
        <end position="58"/>
    </location>
</feature>
<keyword evidence="2" id="KW-0479">Metal-binding</keyword>
<reference evidence="12" key="1">
    <citation type="submission" date="2023-10" db="EMBL/GenBank/DDBJ databases">
        <title>Genome assemblies of two species of porcelain crab, Petrolisthes cinctipes and Petrolisthes manimaculis (Anomura: Porcellanidae).</title>
        <authorList>
            <person name="Angst P."/>
        </authorList>
    </citation>
    <scope>NUCLEOTIDE SEQUENCE</scope>
    <source>
        <strain evidence="12">PB745_01</strain>
        <tissue evidence="12">Gill</tissue>
    </source>
</reference>
<feature type="compositionally biased region" description="Low complexity" evidence="10">
    <location>
        <begin position="66"/>
        <end position="79"/>
    </location>
</feature>
<evidence type="ECO:0000256" key="3">
    <source>
        <dbReference type="ARBA" id="ARBA00022771"/>
    </source>
</evidence>
<evidence type="ECO:0000313" key="13">
    <source>
        <dbReference type="Proteomes" id="UP001286313"/>
    </source>
</evidence>
<dbReference type="AlphaFoldDB" id="A0AAE1GJX4"/>
<dbReference type="GO" id="GO:0005634">
    <property type="term" value="C:nucleus"/>
    <property type="evidence" value="ECO:0007669"/>
    <property type="project" value="UniProtKB-SubCell"/>
</dbReference>
<comment type="subcellular location">
    <subcellularLocation>
        <location evidence="1">Nucleus</location>
    </subcellularLocation>
</comment>
<accession>A0AAE1GJX4</accession>
<dbReference type="Proteomes" id="UP001286313">
    <property type="component" value="Unassembled WGS sequence"/>
</dbReference>
<keyword evidence="13" id="KW-1185">Reference proteome</keyword>
<dbReference type="GO" id="GO:0046983">
    <property type="term" value="F:protein dimerization activity"/>
    <property type="evidence" value="ECO:0007669"/>
    <property type="project" value="InterPro"/>
</dbReference>
<dbReference type="SUPFAM" id="SSF57667">
    <property type="entry name" value="beta-beta-alpha zinc fingers"/>
    <property type="match status" value="1"/>
</dbReference>
<feature type="region of interest" description="Disordered" evidence="10">
    <location>
        <begin position="66"/>
        <end position="96"/>
    </location>
</feature>
<proteinExistence type="predicted"/>
<evidence type="ECO:0000256" key="7">
    <source>
        <dbReference type="ARBA" id="ARBA00023163"/>
    </source>
</evidence>